<organism evidence="6 7">
    <name type="scientific">Falsiroseomonas algicola</name>
    <dbReference type="NCBI Taxonomy" id="2716930"/>
    <lineage>
        <taxon>Bacteria</taxon>
        <taxon>Pseudomonadati</taxon>
        <taxon>Pseudomonadota</taxon>
        <taxon>Alphaproteobacteria</taxon>
        <taxon>Acetobacterales</taxon>
        <taxon>Roseomonadaceae</taxon>
        <taxon>Falsiroseomonas</taxon>
    </lineage>
</organism>
<dbReference type="SMART" id="SM00342">
    <property type="entry name" value="HTH_ARAC"/>
    <property type="match status" value="1"/>
</dbReference>
<evidence type="ECO:0000256" key="3">
    <source>
        <dbReference type="ARBA" id="ARBA00023159"/>
    </source>
</evidence>
<keyword evidence="1" id="KW-0805">Transcription regulation</keyword>
<dbReference type="InterPro" id="IPR050204">
    <property type="entry name" value="AraC_XylS_family_regulators"/>
</dbReference>
<dbReference type="PROSITE" id="PS00041">
    <property type="entry name" value="HTH_ARAC_FAMILY_1"/>
    <property type="match status" value="1"/>
</dbReference>
<protein>
    <submittedName>
        <fullName evidence="6">AraC family transcriptional regulator</fullName>
    </submittedName>
</protein>
<dbReference type="Proteomes" id="UP000475385">
    <property type="component" value="Unassembled WGS sequence"/>
</dbReference>
<evidence type="ECO:0000256" key="2">
    <source>
        <dbReference type="ARBA" id="ARBA00023125"/>
    </source>
</evidence>
<dbReference type="PANTHER" id="PTHR46796">
    <property type="entry name" value="HTH-TYPE TRANSCRIPTIONAL ACTIVATOR RHAS-RELATED"/>
    <property type="match status" value="1"/>
</dbReference>
<name>A0A6M1LP94_9PROT</name>
<dbReference type="PROSITE" id="PS01124">
    <property type="entry name" value="HTH_ARAC_FAMILY_2"/>
    <property type="match status" value="1"/>
</dbReference>
<evidence type="ECO:0000259" key="5">
    <source>
        <dbReference type="PROSITE" id="PS01124"/>
    </source>
</evidence>
<dbReference type="InterPro" id="IPR009057">
    <property type="entry name" value="Homeodomain-like_sf"/>
</dbReference>
<dbReference type="InterPro" id="IPR018060">
    <property type="entry name" value="HTH_AraC"/>
</dbReference>
<comment type="caution">
    <text evidence="6">The sequence shown here is derived from an EMBL/GenBank/DDBJ whole genome shotgun (WGS) entry which is preliminary data.</text>
</comment>
<dbReference type="InterPro" id="IPR037923">
    <property type="entry name" value="HTH-like"/>
</dbReference>
<gene>
    <name evidence="6" type="ORF">G3576_17695</name>
</gene>
<dbReference type="InterPro" id="IPR020449">
    <property type="entry name" value="Tscrpt_reg_AraC-type_HTH"/>
</dbReference>
<evidence type="ECO:0000256" key="4">
    <source>
        <dbReference type="ARBA" id="ARBA00023163"/>
    </source>
</evidence>
<dbReference type="SUPFAM" id="SSF46689">
    <property type="entry name" value="Homeodomain-like"/>
    <property type="match status" value="2"/>
</dbReference>
<dbReference type="PRINTS" id="PR00032">
    <property type="entry name" value="HTHARAC"/>
</dbReference>
<dbReference type="RefSeq" id="WP_164695770.1">
    <property type="nucleotide sequence ID" value="NZ_JAAIKB010000007.1"/>
</dbReference>
<evidence type="ECO:0000256" key="1">
    <source>
        <dbReference type="ARBA" id="ARBA00023015"/>
    </source>
</evidence>
<dbReference type="AlphaFoldDB" id="A0A6M1LP94"/>
<evidence type="ECO:0000313" key="7">
    <source>
        <dbReference type="Proteomes" id="UP000475385"/>
    </source>
</evidence>
<keyword evidence="4" id="KW-0804">Transcription</keyword>
<proteinExistence type="predicted"/>
<keyword evidence="7" id="KW-1185">Reference proteome</keyword>
<dbReference type="EMBL" id="JAAIKB010000007">
    <property type="protein sequence ID" value="NGM21862.1"/>
    <property type="molecule type" value="Genomic_DNA"/>
</dbReference>
<dbReference type="SUPFAM" id="SSF51215">
    <property type="entry name" value="Regulatory protein AraC"/>
    <property type="match status" value="1"/>
</dbReference>
<dbReference type="InterPro" id="IPR018062">
    <property type="entry name" value="HTH_AraC-typ_CS"/>
</dbReference>
<dbReference type="Pfam" id="PF12833">
    <property type="entry name" value="HTH_18"/>
    <property type="match status" value="1"/>
</dbReference>
<dbReference type="GO" id="GO:0043565">
    <property type="term" value="F:sequence-specific DNA binding"/>
    <property type="evidence" value="ECO:0007669"/>
    <property type="project" value="InterPro"/>
</dbReference>
<dbReference type="GO" id="GO:0003700">
    <property type="term" value="F:DNA-binding transcription factor activity"/>
    <property type="evidence" value="ECO:0007669"/>
    <property type="project" value="InterPro"/>
</dbReference>
<dbReference type="Gene3D" id="1.10.10.60">
    <property type="entry name" value="Homeodomain-like"/>
    <property type="match status" value="2"/>
</dbReference>
<keyword evidence="2" id="KW-0238">DNA-binding</keyword>
<evidence type="ECO:0000313" key="6">
    <source>
        <dbReference type="EMBL" id="NGM21862.1"/>
    </source>
</evidence>
<sequence>MQPGDAPPDSLAQVYHRGGYAPFLRAMHVAGSAAVPLVRFAQPGGEFPDPPTPDYTLAINETARGRLRFDIGLGRRDLPFRRGDLVLKPPGVATFFANDLPHAKSFISLQPAMVETLAREATGRDAPDFGALHDTAFRSAVTAQLLDMIWAEAAQQGPAARLFTDGAVIALVATLLRLARPEAPPAPLPQGLAPARLARVRDWVQANLAEPFGLAEMAASAGLSAFHFSRAFKLATGQTPRTYVLARRLDHARELLADPALPLAEVAQRCGFADQAHFTTQFRRAVGVTPGVWRRGRR</sequence>
<reference evidence="6 7" key="1">
    <citation type="submission" date="2020-03" db="EMBL/GenBank/DDBJ databases">
        <title>Roseomonas stagni sp. nov., isolated from pond water in Japan.</title>
        <authorList>
            <person name="Furuhata K."/>
            <person name="Miyamoto H."/>
            <person name="Goto K."/>
        </authorList>
    </citation>
    <scope>NUCLEOTIDE SEQUENCE [LARGE SCALE GENOMIC DNA]</scope>
    <source>
        <strain evidence="6 7">PeD5</strain>
    </source>
</reference>
<feature type="domain" description="HTH araC/xylS-type" evidence="5">
    <location>
        <begin position="198"/>
        <end position="296"/>
    </location>
</feature>
<accession>A0A6M1LP94</accession>
<keyword evidence="3" id="KW-0010">Activator</keyword>